<dbReference type="SUPFAM" id="SSF53613">
    <property type="entry name" value="Ribokinase-like"/>
    <property type="match status" value="1"/>
</dbReference>
<dbReference type="PROSITE" id="PS00584">
    <property type="entry name" value="PFKB_KINASES_2"/>
    <property type="match status" value="1"/>
</dbReference>
<feature type="binding site" evidence="12">
    <location>
        <begin position="37"/>
        <end position="41"/>
    </location>
    <ligand>
        <name>substrate</name>
    </ligand>
</feature>
<feature type="binding site" evidence="12">
    <location>
        <position position="241"/>
    </location>
    <ligand>
        <name>K(+)</name>
        <dbReference type="ChEBI" id="CHEBI:29103"/>
    </ligand>
</feature>
<evidence type="ECO:0000259" key="13">
    <source>
        <dbReference type="Pfam" id="PF00294"/>
    </source>
</evidence>
<dbReference type="Pfam" id="PF00294">
    <property type="entry name" value="PfkB"/>
    <property type="match status" value="1"/>
</dbReference>
<keyword evidence="15" id="KW-1185">Reference proteome</keyword>
<feature type="binding site" evidence="12">
    <location>
        <position position="179"/>
    </location>
    <ligand>
        <name>ATP</name>
        <dbReference type="ChEBI" id="CHEBI:30616"/>
    </ligand>
</feature>
<evidence type="ECO:0000256" key="5">
    <source>
        <dbReference type="ARBA" id="ARBA00022723"/>
    </source>
</evidence>
<dbReference type="PANTHER" id="PTHR10584:SF166">
    <property type="entry name" value="RIBOKINASE"/>
    <property type="match status" value="1"/>
</dbReference>
<dbReference type="KEGG" id="pstg:E8M01_12490"/>
<feature type="binding site" evidence="12">
    <location>
        <position position="277"/>
    </location>
    <ligand>
        <name>K(+)</name>
        <dbReference type="ChEBI" id="CHEBI:29103"/>
    </ligand>
</feature>
<dbReference type="GO" id="GO:0019303">
    <property type="term" value="P:D-ribose catabolic process"/>
    <property type="evidence" value="ECO:0007669"/>
    <property type="project" value="UniProtKB-UniRule"/>
</dbReference>
<dbReference type="InterPro" id="IPR011877">
    <property type="entry name" value="Ribokinase"/>
</dbReference>
<dbReference type="GO" id="GO:0004747">
    <property type="term" value="F:ribokinase activity"/>
    <property type="evidence" value="ECO:0007669"/>
    <property type="project" value="UniProtKB-UniRule"/>
</dbReference>
<dbReference type="GO" id="GO:0046872">
    <property type="term" value="F:metal ion binding"/>
    <property type="evidence" value="ECO:0007669"/>
    <property type="project" value="UniProtKB-KW"/>
</dbReference>
<keyword evidence="7 12" id="KW-0418">Kinase</keyword>
<feature type="domain" description="Carbohydrate kinase PfkB" evidence="13">
    <location>
        <begin position="2"/>
        <end position="289"/>
    </location>
</feature>
<comment type="activity regulation">
    <text evidence="12">Activated by a monovalent cation that binds near, but not in, the active site. The most likely occupant of the site in vivo is potassium. Ion binding induces a conformational change that may alter substrate affinity.</text>
</comment>
<keyword evidence="10 12" id="KW-0630">Potassium</keyword>
<evidence type="ECO:0000256" key="4">
    <source>
        <dbReference type="ARBA" id="ARBA00022679"/>
    </source>
</evidence>
<feature type="active site" description="Proton acceptor" evidence="12">
    <location>
        <position position="247"/>
    </location>
</feature>
<dbReference type="OrthoDB" id="9775849at2"/>
<comment type="pathway">
    <text evidence="12">Carbohydrate metabolism; D-ribose degradation; D-ribose 5-phosphate from beta-D-ribopyranose: step 2/2.</text>
</comment>
<feature type="binding site" evidence="12">
    <location>
        <begin position="246"/>
        <end position="247"/>
    </location>
    <ligand>
        <name>ATP</name>
        <dbReference type="ChEBI" id="CHEBI:30616"/>
    </ligand>
</feature>
<evidence type="ECO:0000313" key="14">
    <source>
        <dbReference type="EMBL" id="QCI69186.1"/>
    </source>
</evidence>
<reference evidence="14 15" key="1">
    <citation type="submission" date="2019-04" db="EMBL/GenBank/DDBJ databases">
        <title>Phreatobacter aquaticus sp. nov.</title>
        <authorList>
            <person name="Choi A."/>
        </authorList>
    </citation>
    <scope>NUCLEOTIDE SEQUENCE [LARGE SCALE GENOMIC DNA]</scope>
    <source>
        <strain evidence="14 15">KCTC 52518</strain>
    </source>
</reference>
<feature type="binding site" evidence="12">
    <location>
        <position position="243"/>
    </location>
    <ligand>
        <name>K(+)</name>
        <dbReference type="ChEBI" id="CHEBI:29103"/>
    </ligand>
</feature>
<comment type="cofactor">
    <cofactor evidence="12">
        <name>Mg(2+)</name>
        <dbReference type="ChEBI" id="CHEBI:18420"/>
    </cofactor>
    <text evidence="12">Requires a divalent cation, most likely magnesium in vivo, as an electrophilic catalyst to aid phosphoryl group transfer. It is the chelate of the metal and the nucleotide that is the actual substrate.</text>
</comment>
<proteinExistence type="inferred from homology"/>
<comment type="function">
    <text evidence="12">Catalyzes the phosphorylation of ribose at O-5 in a reaction requiring ATP and magnesium. The resulting D-ribose-5-phosphate can then be used either for sythesis of nucleotides, histidine, and tryptophan, or as a component of the pentose phosphate pathway.</text>
</comment>
<dbReference type="PANTHER" id="PTHR10584">
    <property type="entry name" value="SUGAR KINASE"/>
    <property type="match status" value="1"/>
</dbReference>
<protein>
    <recommendedName>
        <fullName evidence="3 12">Ribokinase</fullName>
        <shortName evidence="12">RK</shortName>
        <ecNumber evidence="2 12">2.7.1.15</ecNumber>
    </recommendedName>
</protein>
<dbReference type="UniPathway" id="UPA00916">
    <property type="reaction ID" value="UER00889"/>
</dbReference>
<evidence type="ECO:0000256" key="11">
    <source>
        <dbReference type="ARBA" id="ARBA00023277"/>
    </source>
</evidence>
<comment type="subcellular location">
    <subcellularLocation>
        <location evidence="12">Cytoplasm</location>
    </subcellularLocation>
</comment>
<dbReference type="InterPro" id="IPR011611">
    <property type="entry name" value="PfkB_dom"/>
</dbReference>
<comment type="similarity">
    <text evidence="12">Belongs to the carbohydrate kinase PfkB family. Ribokinase subfamily.</text>
</comment>
<keyword evidence="5 12" id="KW-0479">Metal-binding</keyword>
<evidence type="ECO:0000256" key="12">
    <source>
        <dbReference type="HAMAP-Rule" id="MF_01987"/>
    </source>
</evidence>
<feature type="binding site" evidence="12">
    <location>
        <position position="282"/>
    </location>
    <ligand>
        <name>K(+)</name>
        <dbReference type="ChEBI" id="CHEBI:29103"/>
    </ligand>
</feature>
<evidence type="ECO:0000256" key="10">
    <source>
        <dbReference type="ARBA" id="ARBA00022958"/>
    </source>
</evidence>
<keyword evidence="9 12" id="KW-0460">Magnesium</keyword>
<accession>A0A4D7BJJ4</accession>
<comment type="similarity">
    <text evidence="1">Belongs to the carbohydrate kinase pfkB family.</text>
</comment>
<evidence type="ECO:0000256" key="1">
    <source>
        <dbReference type="ARBA" id="ARBA00005380"/>
    </source>
</evidence>
<feature type="binding site" evidence="12">
    <location>
        <position position="135"/>
    </location>
    <ligand>
        <name>substrate</name>
    </ligand>
</feature>
<evidence type="ECO:0000313" key="15">
    <source>
        <dbReference type="Proteomes" id="UP000298781"/>
    </source>
</evidence>
<keyword evidence="4 12" id="KW-0808">Transferase</keyword>
<feature type="binding site" evidence="12">
    <location>
        <position position="286"/>
    </location>
    <ligand>
        <name>K(+)</name>
        <dbReference type="ChEBI" id="CHEBI:29103"/>
    </ligand>
</feature>
<keyword evidence="11 12" id="KW-0119">Carbohydrate metabolism</keyword>
<dbReference type="EMBL" id="CP039690">
    <property type="protein sequence ID" value="QCI69186.1"/>
    <property type="molecule type" value="Genomic_DNA"/>
</dbReference>
<comment type="catalytic activity">
    <reaction evidence="12">
        <text>D-ribose + ATP = D-ribose 5-phosphate + ADP + H(+)</text>
        <dbReference type="Rhea" id="RHEA:13697"/>
        <dbReference type="ChEBI" id="CHEBI:15378"/>
        <dbReference type="ChEBI" id="CHEBI:30616"/>
        <dbReference type="ChEBI" id="CHEBI:47013"/>
        <dbReference type="ChEBI" id="CHEBI:78346"/>
        <dbReference type="ChEBI" id="CHEBI:456216"/>
        <dbReference type="EC" id="2.7.1.15"/>
    </reaction>
</comment>
<dbReference type="CDD" id="cd01174">
    <property type="entry name" value="ribokinase"/>
    <property type="match status" value="1"/>
</dbReference>
<name>A0A4D7BJJ4_9HYPH</name>
<evidence type="ECO:0000256" key="2">
    <source>
        <dbReference type="ARBA" id="ARBA00012035"/>
    </source>
</evidence>
<dbReference type="Gene3D" id="3.40.1190.20">
    <property type="match status" value="1"/>
</dbReference>
<feature type="binding site" evidence="12">
    <location>
        <begin position="215"/>
        <end position="220"/>
    </location>
    <ligand>
        <name>ATP</name>
        <dbReference type="ChEBI" id="CHEBI:30616"/>
    </ligand>
</feature>
<dbReference type="HAMAP" id="MF_01987">
    <property type="entry name" value="Ribokinase"/>
    <property type="match status" value="1"/>
</dbReference>
<dbReference type="InterPro" id="IPR002139">
    <property type="entry name" value="Ribo/fructo_kinase"/>
</dbReference>
<evidence type="ECO:0000256" key="8">
    <source>
        <dbReference type="ARBA" id="ARBA00022840"/>
    </source>
</evidence>
<evidence type="ECO:0000256" key="6">
    <source>
        <dbReference type="ARBA" id="ARBA00022741"/>
    </source>
</evidence>
<dbReference type="Proteomes" id="UP000298781">
    <property type="component" value="Chromosome"/>
</dbReference>
<keyword evidence="12" id="KW-0963">Cytoplasm</keyword>
<dbReference type="InterPro" id="IPR029056">
    <property type="entry name" value="Ribokinase-like"/>
</dbReference>
<dbReference type="PRINTS" id="PR00990">
    <property type="entry name" value="RIBOKINASE"/>
</dbReference>
<keyword evidence="6 12" id="KW-0547">Nucleotide-binding</keyword>
<dbReference type="EC" id="2.7.1.15" evidence="2 12"/>
<evidence type="ECO:0000256" key="7">
    <source>
        <dbReference type="ARBA" id="ARBA00022777"/>
    </source>
</evidence>
<comment type="subunit">
    <text evidence="12">Homodimer.</text>
</comment>
<dbReference type="AlphaFoldDB" id="A0A4D7BJJ4"/>
<gene>
    <name evidence="12" type="primary">rbsK</name>
    <name evidence="14" type="ORF">E8M01_12490</name>
</gene>
<feature type="binding site" evidence="12">
    <location>
        <position position="280"/>
    </location>
    <ligand>
        <name>K(+)</name>
        <dbReference type="ChEBI" id="CHEBI:29103"/>
    </ligand>
</feature>
<comment type="caution">
    <text evidence="12">Lacks conserved residue(s) required for the propagation of feature annotation.</text>
</comment>
<keyword evidence="8 12" id="KW-0067">ATP-binding</keyword>
<feature type="binding site" evidence="12">
    <location>
        <position position="247"/>
    </location>
    <ligand>
        <name>substrate</name>
    </ligand>
</feature>
<evidence type="ECO:0000256" key="9">
    <source>
        <dbReference type="ARBA" id="ARBA00022842"/>
    </source>
</evidence>
<dbReference type="GO" id="GO:0005829">
    <property type="term" value="C:cytosol"/>
    <property type="evidence" value="ECO:0007669"/>
    <property type="project" value="TreeGrafter"/>
</dbReference>
<dbReference type="InterPro" id="IPR002173">
    <property type="entry name" value="Carboh/pur_kinase_PfkB_CS"/>
</dbReference>
<evidence type="ECO:0000256" key="3">
    <source>
        <dbReference type="ARBA" id="ARBA00016943"/>
    </source>
</evidence>
<dbReference type="GO" id="GO:0005524">
    <property type="term" value="F:ATP binding"/>
    <property type="evidence" value="ECO:0007669"/>
    <property type="project" value="UniProtKB-UniRule"/>
</dbReference>
<sequence length="320" mass="31653">MIVVFGSLNVDLVARVPVLPSAGETVLGPDYVTVPGGKGANQALAARRAGAEVVMVGAVGRDGFAEAALAALAAAGVDISRVARVEAPTGAAFIAVDPAGRNQIVVAAGANARASAAALDDLEAGKGDILMLQWEVPGAEILAAAQWAKARELTVVLNRAPAGPVPAELMALVDVVIVNEHEILALAEGLGMAAVDAEAIACEIDRRLGVTAIVTLGAAGALAWGGGVRCPVPALKVDVVDTTAAGDAFCGAFAAALAQGRGLTSAVEHGSAAGSLACTGFGAQPSLPARGAIEQGAAQLATRDIPLIPKVAPEPGPKET</sequence>
<organism evidence="14 15">
    <name type="scientific">Phreatobacter stygius</name>
    <dbReference type="NCBI Taxonomy" id="1940610"/>
    <lineage>
        <taxon>Bacteria</taxon>
        <taxon>Pseudomonadati</taxon>
        <taxon>Pseudomonadota</taxon>
        <taxon>Alphaproteobacteria</taxon>
        <taxon>Hyphomicrobiales</taxon>
        <taxon>Phreatobacteraceae</taxon>
        <taxon>Phreatobacter</taxon>
    </lineage>
</organism>
<feature type="binding site" evidence="12">
    <location>
        <begin position="9"/>
        <end position="11"/>
    </location>
    <ligand>
        <name>substrate</name>
    </ligand>
</feature>